<proteinExistence type="predicted"/>
<evidence type="ECO:0000313" key="1">
    <source>
        <dbReference type="Proteomes" id="UP000887565"/>
    </source>
</evidence>
<name>A0A915JUV3_ROMCU</name>
<dbReference type="WBParaSite" id="nRc.2.0.1.t29844-RA">
    <property type="protein sequence ID" value="nRc.2.0.1.t29844-RA"/>
    <property type="gene ID" value="nRc.2.0.1.g29844"/>
</dbReference>
<evidence type="ECO:0000313" key="2">
    <source>
        <dbReference type="WBParaSite" id="nRc.2.0.1.t29844-RA"/>
    </source>
</evidence>
<keyword evidence="1" id="KW-1185">Reference proteome</keyword>
<reference evidence="2" key="1">
    <citation type="submission" date="2022-11" db="UniProtKB">
        <authorList>
            <consortium name="WormBaseParasite"/>
        </authorList>
    </citation>
    <scope>IDENTIFICATION</scope>
</reference>
<sequence length="497" mass="56383">MCILTTVVRSKKQDVFERLIFKNLNSFTATGLLFGRRDDGVQLTDLILKMRMRIILLKKGRQRSHLFDRHRHYNSAEKKWISLKFMFCYSTIISCTMPQGAKKSDCIYFCNDIVLLKHKNRIRVTADTVYGNHSFRWFINNESLAETNETRFPTDGKLGRWHTDTAMTLPFLRLGQNKDKKALRNRLEMAEFLKDLLQSPRSVNQKTQLHIRTASHMLYLSGLLTYSFVTVESFESRRPQNGPQNDGVERQEAAKVGGDDGRKHDDQLGSFFVASAALAAGQLYSLTAVCRAFHRNYAKPFVTFGQIAFGGASFFVQTDFVVRQSRRTTQNAENPNSGYRESRAFSRTVTFGLQRHTNNQKTFDAYGQYGQNRSVDGQILEIEDMSEKTTTSLGTAQDMAAVHYTPLNISRMVVLMKANLLGFGAYIFSATVSLTYRVAENPQVAITATGIQNSMINKSALLNETRKKLATVLIERFFMMTTTTKTLPTTPATKIST</sequence>
<dbReference type="AlphaFoldDB" id="A0A915JUV3"/>
<protein>
    <submittedName>
        <fullName evidence="2">Uncharacterized protein</fullName>
    </submittedName>
</protein>
<accession>A0A915JUV3</accession>
<organism evidence="1 2">
    <name type="scientific">Romanomermis culicivorax</name>
    <name type="common">Nematode worm</name>
    <dbReference type="NCBI Taxonomy" id="13658"/>
    <lineage>
        <taxon>Eukaryota</taxon>
        <taxon>Metazoa</taxon>
        <taxon>Ecdysozoa</taxon>
        <taxon>Nematoda</taxon>
        <taxon>Enoplea</taxon>
        <taxon>Dorylaimia</taxon>
        <taxon>Mermithida</taxon>
        <taxon>Mermithoidea</taxon>
        <taxon>Mermithidae</taxon>
        <taxon>Romanomermis</taxon>
    </lineage>
</organism>
<dbReference type="Proteomes" id="UP000887565">
    <property type="component" value="Unplaced"/>
</dbReference>